<dbReference type="Gene3D" id="4.10.60.10">
    <property type="entry name" value="Zinc finger, CCHC-type"/>
    <property type="match status" value="2"/>
</dbReference>
<dbReference type="InterPro" id="IPR005162">
    <property type="entry name" value="Retrotrans_gag_dom"/>
</dbReference>
<dbReference type="InterPro" id="IPR001878">
    <property type="entry name" value="Znf_CCHC"/>
</dbReference>
<feature type="compositionally biased region" description="Polar residues" evidence="2">
    <location>
        <begin position="85"/>
        <end position="99"/>
    </location>
</feature>
<dbReference type="InterPro" id="IPR036875">
    <property type="entry name" value="Znf_CCHC_sf"/>
</dbReference>
<feature type="compositionally biased region" description="Polar residues" evidence="2">
    <location>
        <begin position="587"/>
        <end position="613"/>
    </location>
</feature>
<evidence type="ECO:0000313" key="5">
    <source>
        <dbReference type="Proteomes" id="UP000596742"/>
    </source>
</evidence>
<feature type="compositionally biased region" description="Polar residues" evidence="2">
    <location>
        <begin position="198"/>
        <end position="208"/>
    </location>
</feature>
<evidence type="ECO:0000256" key="1">
    <source>
        <dbReference type="PROSITE-ProRule" id="PRU00047"/>
    </source>
</evidence>
<feature type="region of interest" description="Disordered" evidence="2">
    <location>
        <begin position="539"/>
        <end position="558"/>
    </location>
</feature>
<feature type="region of interest" description="Disordered" evidence="2">
    <location>
        <begin position="1"/>
        <end position="257"/>
    </location>
</feature>
<dbReference type="EMBL" id="UYJE01000297">
    <property type="protein sequence ID" value="VDH92003.1"/>
    <property type="molecule type" value="Genomic_DNA"/>
</dbReference>
<dbReference type="GO" id="GO:0003676">
    <property type="term" value="F:nucleic acid binding"/>
    <property type="evidence" value="ECO:0007669"/>
    <property type="project" value="InterPro"/>
</dbReference>
<accession>A0A8B6BLL4</accession>
<feature type="compositionally biased region" description="Polar residues" evidence="2">
    <location>
        <begin position="1"/>
        <end position="10"/>
    </location>
</feature>
<organism evidence="4 5">
    <name type="scientific">Mytilus galloprovincialis</name>
    <name type="common">Mediterranean mussel</name>
    <dbReference type="NCBI Taxonomy" id="29158"/>
    <lineage>
        <taxon>Eukaryota</taxon>
        <taxon>Metazoa</taxon>
        <taxon>Spiralia</taxon>
        <taxon>Lophotrochozoa</taxon>
        <taxon>Mollusca</taxon>
        <taxon>Bivalvia</taxon>
        <taxon>Autobranchia</taxon>
        <taxon>Pteriomorphia</taxon>
        <taxon>Mytilida</taxon>
        <taxon>Mytiloidea</taxon>
        <taxon>Mytilidae</taxon>
        <taxon>Mytilinae</taxon>
        <taxon>Mytilus</taxon>
    </lineage>
</organism>
<feature type="compositionally biased region" description="Low complexity" evidence="2">
    <location>
        <begin position="544"/>
        <end position="555"/>
    </location>
</feature>
<keyword evidence="1" id="KW-0862">Zinc</keyword>
<feature type="compositionally biased region" description="Basic and acidic residues" evidence="2">
    <location>
        <begin position="571"/>
        <end position="584"/>
    </location>
</feature>
<dbReference type="SUPFAM" id="SSF57756">
    <property type="entry name" value="Retrovirus zinc finger-like domains"/>
    <property type="match status" value="1"/>
</dbReference>
<dbReference type="OrthoDB" id="6161332at2759"/>
<feature type="compositionally biased region" description="Polar residues" evidence="2">
    <location>
        <begin position="127"/>
        <end position="139"/>
    </location>
</feature>
<dbReference type="AlphaFoldDB" id="A0A8B6BLL4"/>
<dbReference type="SMART" id="SM00343">
    <property type="entry name" value="ZnF_C2HC"/>
    <property type="match status" value="2"/>
</dbReference>
<dbReference type="Pfam" id="PF00098">
    <property type="entry name" value="zf-CCHC"/>
    <property type="match status" value="2"/>
</dbReference>
<keyword evidence="1" id="KW-0479">Metal-binding</keyword>
<dbReference type="Pfam" id="PF03732">
    <property type="entry name" value="Retrotrans_gag"/>
    <property type="match status" value="1"/>
</dbReference>
<feature type="domain" description="CCHC-type" evidence="3">
    <location>
        <begin position="525"/>
        <end position="540"/>
    </location>
</feature>
<evidence type="ECO:0000256" key="2">
    <source>
        <dbReference type="SAM" id="MobiDB-lite"/>
    </source>
</evidence>
<dbReference type="PROSITE" id="PS50158">
    <property type="entry name" value="ZF_CCHC"/>
    <property type="match status" value="2"/>
</dbReference>
<feature type="compositionally biased region" description="Basic and acidic residues" evidence="2">
    <location>
        <begin position="231"/>
        <end position="244"/>
    </location>
</feature>
<reference evidence="4" key="1">
    <citation type="submission" date="2018-11" db="EMBL/GenBank/DDBJ databases">
        <authorList>
            <person name="Alioto T."/>
            <person name="Alioto T."/>
        </authorList>
    </citation>
    <scope>NUCLEOTIDE SEQUENCE</scope>
</reference>
<protein>
    <recommendedName>
        <fullName evidence="3">CCHC-type domain-containing protein</fullName>
    </recommendedName>
</protein>
<proteinExistence type="predicted"/>
<dbReference type="PANTHER" id="PTHR19963:SF30">
    <property type="entry name" value="ENDONUCLEASE_EXONUCLEASE_PHOSPHATASE DOMAIN-CONTAINING PROTEIN"/>
    <property type="match status" value="1"/>
</dbReference>
<feature type="domain" description="CCHC-type" evidence="3">
    <location>
        <begin position="562"/>
        <end position="577"/>
    </location>
</feature>
<name>A0A8B6BLL4_MYTGA</name>
<feature type="compositionally biased region" description="Polar residues" evidence="2">
    <location>
        <begin position="27"/>
        <end position="41"/>
    </location>
</feature>
<feature type="compositionally biased region" description="Basic and acidic residues" evidence="2">
    <location>
        <begin position="159"/>
        <end position="169"/>
    </location>
</feature>
<dbReference type="Proteomes" id="UP000596742">
    <property type="component" value="Unassembled WGS sequence"/>
</dbReference>
<comment type="caution">
    <text evidence="4">The sequence shown here is derived from an EMBL/GenBank/DDBJ whole genome shotgun (WGS) entry which is preliminary data.</text>
</comment>
<evidence type="ECO:0000313" key="4">
    <source>
        <dbReference type="EMBL" id="VDH92003.1"/>
    </source>
</evidence>
<feature type="region of interest" description="Disordered" evidence="2">
    <location>
        <begin position="569"/>
        <end position="613"/>
    </location>
</feature>
<keyword evidence="1" id="KW-0863">Zinc-finger</keyword>
<evidence type="ECO:0000259" key="3">
    <source>
        <dbReference type="PROSITE" id="PS50158"/>
    </source>
</evidence>
<sequence>MGDTFASQGTPARVHAQSEFKQEAWHQGQSPGPWNGPSQMDSAFLECSPYPGDAGARPKTPGNWDGGYREQITKNEWSQPMMGDPNQSNPQHQGSSINAKQHWPGEASAWDKTVPTKRGAPSYPMGHTSNYAGQGSAPCNQPAHYGGGQYEIPRSRYGKWQDNRGEDSRQGPAPTYEERPNNRGEDPRRTPARAYGDRQSQTQYNQGYTPVPPQGVTTGGSYGQHAYPMPHNEDRPRENIRGPDSRGGARATSGAVSKVSNAPKNIKYDGKGNWQAFFTKFARYAEVCEWGPQECKDQLCWCLEGKASEYYALITERDREVSYRELVEKLHKRFGFKALPETARVQFNNARQAPEESLEDWADRVLSLATRAFRTLPDDYMYEQAVMRLCQGIENKELGVQVSNLQPQSIEEAVDKIRLFQHNTQAIYGRSTRREVRQVMGGRYDDHQEVFQEYQVPQVRATMAPERAPVSTWKSELEKTNTKFDNKLGQVHEKLDDMMDQFRKLLTRPPARSPSPGGRPAAGECFHCGERGHFKRDCPKFRGRSPSRSPSPYRGSGRESVCYNCYKPGHMRNECPDLRSKEKTVTFADQSRMAPSSLNSNGAAPQVRASPQK</sequence>
<gene>
    <name evidence="4" type="ORF">MGAL_10B061725</name>
</gene>
<dbReference type="PANTHER" id="PTHR19963">
    <property type="entry name" value="CCHC-TYPE DOMAIN-CONTAINING PROTEIN"/>
    <property type="match status" value="1"/>
</dbReference>
<keyword evidence="5" id="KW-1185">Reference proteome</keyword>
<dbReference type="GO" id="GO:0008270">
    <property type="term" value="F:zinc ion binding"/>
    <property type="evidence" value="ECO:0007669"/>
    <property type="project" value="UniProtKB-KW"/>
</dbReference>
<feature type="compositionally biased region" description="Basic and acidic residues" evidence="2">
    <location>
        <begin position="176"/>
        <end position="189"/>
    </location>
</feature>